<dbReference type="PANTHER" id="PTHR43169:SF2">
    <property type="entry name" value="NAD_GMP SYNTHASE DOMAIN-CONTAINING PROTEIN"/>
    <property type="match status" value="1"/>
</dbReference>
<dbReference type="Gene3D" id="3.40.50.620">
    <property type="entry name" value="HUPs"/>
    <property type="match status" value="1"/>
</dbReference>
<dbReference type="RefSeq" id="WP_011420598.1">
    <property type="nucleotide sequence ID" value="NC_007760.1"/>
</dbReference>
<dbReference type="eggNOG" id="COG1606">
    <property type="taxonomic scope" value="Bacteria"/>
</dbReference>
<evidence type="ECO:0000259" key="2">
    <source>
        <dbReference type="Pfam" id="PF00733"/>
    </source>
</evidence>
<protein>
    <recommendedName>
        <fullName evidence="2">Asparagine synthetase domain-containing protein</fullName>
    </recommendedName>
</protein>
<dbReference type="PIRSF" id="PIRSF006661">
    <property type="entry name" value="PP-lp_UCP006661"/>
    <property type="match status" value="1"/>
</dbReference>
<dbReference type="HOGENOM" id="CLU_061181_2_0_7"/>
<dbReference type="GO" id="GO:0016783">
    <property type="term" value="F:sulfurtransferase activity"/>
    <property type="evidence" value="ECO:0007669"/>
    <property type="project" value="InterPro"/>
</dbReference>
<dbReference type="CDD" id="cd01990">
    <property type="entry name" value="LarE-like"/>
    <property type="match status" value="1"/>
</dbReference>
<dbReference type="OrthoDB" id="9776919at2"/>
<dbReference type="GO" id="GO:0004066">
    <property type="term" value="F:asparagine synthase (glutamine-hydrolyzing) activity"/>
    <property type="evidence" value="ECO:0007669"/>
    <property type="project" value="InterPro"/>
</dbReference>
<proteinExistence type="predicted"/>
<dbReference type="InterPro" id="IPR005232">
    <property type="entry name" value="LarE"/>
</dbReference>
<dbReference type="AlphaFoldDB" id="Q2II31"/>
<evidence type="ECO:0000313" key="4">
    <source>
        <dbReference type="Proteomes" id="UP000001935"/>
    </source>
</evidence>
<dbReference type="InterPro" id="IPR014729">
    <property type="entry name" value="Rossmann-like_a/b/a_fold"/>
</dbReference>
<accession>Q2II31</accession>
<dbReference type="Proteomes" id="UP000001935">
    <property type="component" value="Chromosome"/>
</dbReference>
<feature type="domain" description="Asparagine synthetase" evidence="2">
    <location>
        <begin position="32"/>
        <end position="136"/>
    </location>
</feature>
<evidence type="ECO:0000313" key="3">
    <source>
        <dbReference type="EMBL" id="ABC81315.1"/>
    </source>
</evidence>
<dbReference type="PANTHER" id="PTHR43169">
    <property type="entry name" value="EXSB FAMILY PROTEIN"/>
    <property type="match status" value="1"/>
</dbReference>
<name>Q2II31_ANADE</name>
<dbReference type="SUPFAM" id="SSF52402">
    <property type="entry name" value="Adenine nucleotide alpha hydrolases-like"/>
    <property type="match status" value="1"/>
</dbReference>
<reference evidence="3 4" key="1">
    <citation type="submission" date="2006-01" db="EMBL/GenBank/DDBJ databases">
        <title>Complete sequence of Anaeromyxobacter dehalogenans 2CP-C.</title>
        <authorList>
            <consortium name="US DOE Joint Genome Institute"/>
            <person name="Copeland A."/>
            <person name="Lucas S."/>
            <person name="Lapidus A."/>
            <person name="Barry K."/>
            <person name="Detter J.C."/>
            <person name="Glavina T."/>
            <person name="Hammon N."/>
            <person name="Israni S."/>
            <person name="Pitluck S."/>
            <person name="Brettin T."/>
            <person name="Bruce D."/>
            <person name="Han C."/>
            <person name="Tapia R."/>
            <person name="Gilna P."/>
            <person name="Kiss H."/>
            <person name="Schmutz J."/>
            <person name="Larimer F."/>
            <person name="Land M."/>
            <person name="Kyrpides N."/>
            <person name="Anderson I."/>
            <person name="Sanford R.A."/>
            <person name="Ritalahti K.M."/>
            <person name="Thomas H.S."/>
            <person name="Kirby J.R."/>
            <person name="Zhulin I.B."/>
            <person name="Loeffler F.E."/>
            <person name="Richardson P."/>
        </authorList>
    </citation>
    <scope>NUCLEOTIDE SEQUENCE [LARGE SCALE GENOMIC DNA]</scope>
    <source>
        <strain evidence="3 4">2CP-C</strain>
    </source>
</reference>
<dbReference type="InterPro" id="IPR052188">
    <property type="entry name" value="Ni-pincer_cofactor_biosynth"/>
</dbReference>
<dbReference type="EMBL" id="CP000251">
    <property type="protein sequence ID" value="ABC81315.1"/>
    <property type="molecule type" value="Genomic_DNA"/>
</dbReference>
<organism evidence="3 4">
    <name type="scientific">Anaeromyxobacter dehalogenans (strain 2CP-C)</name>
    <dbReference type="NCBI Taxonomy" id="290397"/>
    <lineage>
        <taxon>Bacteria</taxon>
        <taxon>Pseudomonadati</taxon>
        <taxon>Myxococcota</taxon>
        <taxon>Myxococcia</taxon>
        <taxon>Myxococcales</taxon>
        <taxon>Cystobacterineae</taxon>
        <taxon>Anaeromyxobacteraceae</taxon>
        <taxon>Anaeromyxobacter</taxon>
    </lineage>
</organism>
<dbReference type="KEGG" id="ade:Adeh_1542"/>
<sequence length="284" mass="30559">MRPDDLDAIRRASEPKLARLKSDVAACGSALVAFSAGVDSTFVLAVAREVLGAGAVALTAHSPSVPQAERAEARALAARLGARHLEVESHEQDDPRYLANGADRCYFCKSELYRLCERAARDAGLAAILDGFNADDRRDHRPGHQAALERRIRSPLAEAGLGKDEVRAWSEAYGLPTWDKPQMACLASRIPYGTPVTAERLAQVERAEAGLRALGLRDFRVRHHGDIGRVEVGEGELEAAFARRAALVEAVKAAGFRLAVLDLEPFRSGRLNALAGIALPVVEG</sequence>
<dbReference type="GO" id="GO:0006529">
    <property type="term" value="P:asparagine biosynthetic process"/>
    <property type="evidence" value="ECO:0007669"/>
    <property type="project" value="InterPro"/>
</dbReference>
<dbReference type="NCBIfam" id="TIGR00268">
    <property type="entry name" value="ATP-dependent sacrificial sulfur transferase LarE"/>
    <property type="match status" value="1"/>
</dbReference>
<evidence type="ECO:0000256" key="1">
    <source>
        <dbReference type="PIRSR" id="PIRSR006661-1"/>
    </source>
</evidence>
<dbReference type="InterPro" id="IPR001962">
    <property type="entry name" value="Asn_synthase"/>
</dbReference>
<feature type="active site" description="Nucleophile and sulfur donor" evidence="1">
    <location>
        <position position="185"/>
    </location>
</feature>
<gene>
    <name evidence="3" type="ordered locus">Adeh_1542</name>
</gene>
<dbReference type="Pfam" id="PF00733">
    <property type="entry name" value="Asn_synthase"/>
    <property type="match status" value="1"/>
</dbReference>
<dbReference type="STRING" id="290397.Adeh_1542"/>